<accession>A0A2W5AGB3</accession>
<organism evidence="9 10">
    <name type="scientific">Sphingomonas sanxanigenens</name>
    <dbReference type="NCBI Taxonomy" id="397260"/>
    <lineage>
        <taxon>Bacteria</taxon>
        <taxon>Pseudomonadati</taxon>
        <taxon>Pseudomonadota</taxon>
        <taxon>Alphaproteobacteria</taxon>
        <taxon>Sphingomonadales</taxon>
        <taxon>Sphingomonadaceae</taxon>
        <taxon>Sphingomonas</taxon>
    </lineage>
</organism>
<dbReference type="Proteomes" id="UP000249066">
    <property type="component" value="Unassembled WGS sequence"/>
</dbReference>
<evidence type="ECO:0000256" key="4">
    <source>
        <dbReference type="ARBA" id="ARBA00022723"/>
    </source>
</evidence>
<dbReference type="PROSITE" id="PS51677">
    <property type="entry name" value="NODB"/>
    <property type="match status" value="1"/>
</dbReference>
<dbReference type="GO" id="GO:0046872">
    <property type="term" value="F:metal ion binding"/>
    <property type="evidence" value="ECO:0007669"/>
    <property type="project" value="UniProtKB-KW"/>
</dbReference>
<evidence type="ECO:0000256" key="5">
    <source>
        <dbReference type="ARBA" id="ARBA00022801"/>
    </source>
</evidence>
<evidence type="ECO:0000256" key="6">
    <source>
        <dbReference type="ARBA" id="ARBA00032976"/>
    </source>
</evidence>
<dbReference type="InterPro" id="IPR011330">
    <property type="entry name" value="Glyco_hydro/deAcase_b/a-brl"/>
</dbReference>
<protein>
    <recommendedName>
        <fullName evidence="3">Chitooligosaccharide deacetylase</fullName>
    </recommendedName>
    <alternativeName>
        <fullName evidence="6">Nodulation protein B</fullName>
    </alternativeName>
</protein>
<dbReference type="InterPro" id="IPR002509">
    <property type="entry name" value="NODB_dom"/>
</dbReference>
<dbReference type="InterPro" id="IPR050248">
    <property type="entry name" value="Polysacc_deacetylase_ArnD"/>
</dbReference>
<dbReference type="SUPFAM" id="SSF88713">
    <property type="entry name" value="Glycoside hydrolase/deacetylase"/>
    <property type="match status" value="1"/>
</dbReference>
<dbReference type="Gene3D" id="3.20.20.370">
    <property type="entry name" value="Glycoside hydrolase/deacetylase"/>
    <property type="match status" value="1"/>
</dbReference>
<name>A0A2W5AGB3_9SPHN</name>
<feature type="domain" description="NodB homology" evidence="8">
    <location>
        <begin position="24"/>
        <end position="222"/>
    </location>
</feature>
<dbReference type="AlphaFoldDB" id="A0A2W5AGB3"/>
<dbReference type="GO" id="GO:0016020">
    <property type="term" value="C:membrane"/>
    <property type="evidence" value="ECO:0007669"/>
    <property type="project" value="TreeGrafter"/>
</dbReference>
<sequence length="304" mass="32676">MAIGALAFTALTSPAAGLAVSKRPVIAITIDDLPTHASLPPGETRVAIGRSIIAALKAGRVPARGFVNGAAIEKEPLSAQVLDDWSKAGLPLGNHGWSHRNLDQMSAAAFEEELARNEPLIAGVAAGGDWRWFRYPYLAEGKDPAKRDAARAILAARGYRIAAVTMSFGDFAYNDPYARCVAQRDRKAIARLERDWLAAARAEAIRARAMAHTLYGRDIPYVLLLHLGALDARLMPRLIALYRRMGFDFTSLEQAERDPVYAADLDPASPAAIPGLEGRLRAAGKPVPPSSPLPEAQGRICAAR</sequence>
<evidence type="ECO:0000256" key="2">
    <source>
        <dbReference type="ARBA" id="ARBA00010973"/>
    </source>
</evidence>
<comment type="caution">
    <text evidence="9">The sequence shown here is derived from an EMBL/GenBank/DDBJ whole genome shotgun (WGS) entry which is preliminary data.</text>
</comment>
<dbReference type="PANTHER" id="PTHR10587">
    <property type="entry name" value="GLYCOSYL TRANSFERASE-RELATED"/>
    <property type="match status" value="1"/>
</dbReference>
<dbReference type="Pfam" id="PF01522">
    <property type="entry name" value="Polysacc_deac_1"/>
    <property type="match status" value="1"/>
</dbReference>
<evidence type="ECO:0000313" key="9">
    <source>
        <dbReference type="EMBL" id="PZO92296.1"/>
    </source>
</evidence>
<evidence type="ECO:0000256" key="3">
    <source>
        <dbReference type="ARBA" id="ARBA00020071"/>
    </source>
</evidence>
<gene>
    <name evidence="9" type="ORF">DI623_00110</name>
</gene>
<dbReference type="GO" id="GO:0016810">
    <property type="term" value="F:hydrolase activity, acting on carbon-nitrogen (but not peptide) bonds"/>
    <property type="evidence" value="ECO:0007669"/>
    <property type="project" value="InterPro"/>
</dbReference>
<dbReference type="EMBL" id="QFNN01000001">
    <property type="protein sequence ID" value="PZO92296.1"/>
    <property type="molecule type" value="Genomic_DNA"/>
</dbReference>
<keyword evidence="5" id="KW-0378">Hydrolase</keyword>
<evidence type="ECO:0000256" key="1">
    <source>
        <dbReference type="ARBA" id="ARBA00003236"/>
    </source>
</evidence>
<comment type="function">
    <text evidence="1">Is involved in generating a small heat-stable compound (Nod), an acylated oligomer of N-acetylglucosamine, that stimulates mitosis in various plant protoplasts.</text>
</comment>
<evidence type="ECO:0000259" key="8">
    <source>
        <dbReference type="PROSITE" id="PS51677"/>
    </source>
</evidence>
<keyword evidence="4" id="KW-0479">Metal-binding</keyword>
<dbReference type="CDD" id="cd10960">
    <property type="entry name" value="CE4_NodB_like_1"/>
    <property type="match status" value="1"/>
</dbReference>
<proteinExistence type="inferred from homology"/>
<evidence type="ECO:0000313" key="10">
    <source>
        <dbReference type="Proteomes" id="UP000249066"/>
    </source>
</evidence>
<reference evidence="9 10" key="1">
    <citation type="submission" date="2017-08" db="EMBL/GenBank/DDBJ databases">
        <title>Infants hospitalized years apart are colonized by the same room-sourced microbial strains.</title>
        <authorList>
            <person name="Brooks B."/>
            <person name="Olm M.R."/>
            <person name="Firek B.A."/>
            <person name="Baker R."/>
            <person name="Thomas B.C."/>
            <person name="Morowitz M.J."/>
            <person name="Banfield J.F."/>
        </authorList>
    </citation>
    <scope>NUCLEOTIDE SEQUENCE [LARGE SCALE GENOMIC DNA]</scope>
    <source>
        <strain evidence="9">S2_018_000_R2_101</strain>
    </source>
</reference>
<evidence type="ECO:0000256" key="7">
    <source>
        <dbReference type="SAM" id="MobiDB-lite"/>
    </source>
</evidence>
<comment type="similarity">
    <text evidence="2">Belongs to the polysaccharide deacetylase family.</text>
</comment>
<dbReference type="GO" id="GO:0005975">
    <property type="term" value="P:carbohydrate metabolic process"/>
    <property type="evidence" value="ECO:0007669"/>
    <property type="project" value="InterPro"/>
</dbReference>
<feature type="region of interest" description="Disordered" evidence="7">
    <location>
        <begin position="279"/>
        <end position="304"/>
    </location>
</feature>
<dbReference type="PANTHER" id="PTHR10587:SF133">
    <property type="entry name" value="CHITIN DEACETYLASE 1-RELATED"/>
    <property type="match status" value="1"/>
</dbReference>